<evidence type="ECO:0000256" key="8">
    <source>
        <dbReference type="ARBA" id="ARBA00022729"/>
    </source>
</evidence>
<dbReference type="GO" id="GO:0004521">
    <property type="term" value="F:RNA endonuclease activity"/>
    <property type="evidence" value="ECO:0007669"/>
    <property type="project" value="InterPro"/>
</dbReference>
<dbReference type="InterPro" id="IPR045133">
    <property type="entry name" value="IRE1/2-like"/>
</dbReference>
<keyword evidence="16" id="KW-0511">Multifunctional enzyme</keyword>
<keyword evidence="9" id="KW-0547">Nucleotide-binding</keyword>
<reference evidence="23" key="1">
    <citation type="submission" date="2017-01" db="EMBL/GenBank/DDBJ databases">
        <title>Comparative genomics of anhydrobiosis in the tardigrade Hypsibius dujardini.</title>
        <authorList>
            <person name="Yoshida Y."/>
            <person name="Koutsovoulos G."/>
            <person name="Laetsch D."/>
            <person name="Stevens L."/>
            <person name="Kumar S."/>
            <person name="Horikawa D."/>
            <person name="Ishino K."/>
            <person name="Komine S."/>
            <person name="Tomita M."/>
            <person name="Blaxter M."/>
            <person name="Arakawa K."/>
        </authorList>
    </citation>
    <scope>NUCLEOTIDE SEQUENCE [LARGE SCALE GENOMIC DNA]</scope>
    <source>
        <strain evidence="23">Z151</strain>
    </source>
</reference>
<keyword evidence="8" id="KW-0732">Signal</keyword>
<dbReference type="Pfam" id="PF00069">
    <property type="entry name" value="Pkinase"/>
    <property type="match status" value="1"/>
</dbReference>
<dbReference type="CDD" id="cd13982">
    <property type="entry name" value="STKc_IRE1"/>
    <property type="match status" value="1"/>
</dbReference>
<organism evidence="22 23">
    <name type="scientific">Hypsibius exemplaris</name>
    <name type="common">Freshwater tardigrade</name>
    <dbReference type="NCBI Taxonomy" id="2072580"/>
    <lineage>
        <taxon>Eukaryota</taxon>
        <taxon>Metazoa</taxon>
        <taxon>Ecdysozoa</taxon>
        <taxon>Tardigrada</taxon>
        <taxon>Eutardigrada</taxon>
        <taxon>Parachela</taxon>
        <taxon>Hypsibioidea</taxon>
        <taxon>Hypsibiidae</taxon>
        <taxon>Hypsibius</taxon>
    </lineage>
</organism>
<accession>A0A1W0WEL5</accession>
<evidence type="ECO:0000256" key="18">
    <source>
        <dbReference type="ARBA" id="ARBA00048679"/>
    </source>
</evidence>
<dbReference type="PANTHER" id="PTHR13954:SF6">
    <property type="entry name" value="NON-SPECIFIC SERINE_THREONINE PROTEIN KINASE"/>
    <property type="match status" value="1"/>
</dbReference>
<comment type="cofactor">
    <cofactor evidence="1">
        <name>Mg(2+)</name>
        <dbReference type="ChEBI" id="CHEBI:18420"/>
    </cofactor>
</comment>
<comment type="caution">
    <text evidence="22">The sequence shown here is derived from an EMBL/GenBank/DDBJ whole genome shotgun (WGS) entry which is preliminary data.</text>
</comment>
<proteinExistence type="predicted"/>
<keyword evidence="7" id="KW-0812">Transmembrane</keyword>
<dbReference type="Proteomes" id="UP000192578">
    <property type="component" value="Unassembled WGS sequence"/>
</dbReference>
<comment type="subcellular location">
    <subcellularLocation>
        <location evidence="2">Endoplasmic reticulum membrane</location>
        <topology evidence="2">Single-pass type I membrane protein</topology>
    </subcellularLocation>
</comment>
<sequence>MWICRLLFPTGLVFVAIIAIIHARSDLVAVNDIHPSPPSNVLLVSTLDGSLHAVDRVDGHKLWTVEEPPRLRVSSPQIGSRTFVTDAKDGGIYVIDGDEVIRKFPKSIPEMVQESPQKTSDGILITGKKTASWIAVDPSSGTKFDYQPDSLTTCPLPSDDSVFIPRTEYILSFLDSTRQHIWNATYTQYGSIPTRPPRSPPKGEQDDLIITSSNSGDLMKISSDRSAISWYQKYQSPVVSVYLLAFDGGLSELQQKIVVPQMIEMLKGTADVASGPSPLLAQVLSNSALSTGKQTLEKKLFVGQHGSEIYALPTLFDPNSYGDSFRQTGKVIREPEITTSIAPVQPVVIPAPITVVQNESETREDNVKTTAVTVTKEGQCIPTVNDAGQSVAPYCYAPTDESIIKAFISPHIGLHQFPEASHSGILPGSTEVINVTVPASKASLFAFQDLNGREVVLVGTLLTVGLLYCSVALWQHYRTPKSGPSKSGSSFGSREGSGGSTGRTSNHGRFEDDSHIFGVGKIRFDSTQLLGRGCDGTCVFRGYFDGRDVAVKRLLPDCFSFADREVALLRESDHHPNVIRYFCTEADSQFRYIALELCQATLTDYVEQRAERFSHLFPQDLLQQAMRGLSHLHKLSIVHRDIKPHNVLLSCADAHGSVRVMISDFGLCKKLTLERMSFSKVSGLTGTQGWIAPEMLDGLAHPTKAVDVFSAGCMFYYCITEGHHPFGDNGFSRQANIVNGHTTLTHLKDDQQDDLITRHLITHMIHATPEKRPTSDCVLSHPYFWDHHRQLAFLQDVSDRIEKEDVNGPVVDCLERHAGTVVRWNWRSHICLDLQEDLKKFRSYRGGSVRDLLRAIRNKKHHYRELPDPVQASLGSIPEGFVAYFTSRFPRLILHTYLAMQSCREEKQLAGYFGRTHWTSMEYPVDRPWRRDKQESPTEEGGMGLGLESSPRAIRRDVVITRAPVDKVTPPPTPPNLSPRKMNNGS</sequence>
<dbReference type="GO" id="GO:0005524">
    <property type="term" value="F:ATP binding"/>
    <property type="evidence" value="ECO:0007669"/>
    <property type="project" value="UniProtKB-KW"/>
</dbReference>
<dbReference type="Gene3D" id="1.20.1440.180">
    <property type="entry name" value="KEN domain"/>
    <property type="match status" value="1"/>
</dbReference>
<evidence type="ECO:0000256" key="2">
    <source>
        <dbReference type="ARBA" id="ARBA00004115"/>
    </source>
</evidence>
<dbReference type="GO" id="GO:0051082">
    <property type="term" value="F:unfolded protein binding"/>
    <property type="evidence" value="ECO:0007669"/>
    <property type="project" value="TreeGrafter"/>
</dbReference>
<gene>
    <name evidence="22" type="ORF">BV898_12210</name>
</gene>
<dbReference type="Gene3D" id="1.10.510.10">
    <property type="entry name" value="Transferase(Phosphotransferase) domain 1"/>
    <property type="match status" value="1"/>
</dbReference>
<dbReference type="PROSITE" id="PS00108">
    <property type="entry name" value="PROTEIN_KINASE_ST"/>
    <property type="match status" value="1"/>
</dbReference>
<evidence type="ECO:0000256" key="10">
    <source>
        <dbReference type="ARBA" id="ARBA00022777"/>
    </source>
</evidence>
<evidence type="ECO:0000259" key="20">
    <source>
        <dbReference type="PROSITE" id="PS50011"/>
    </source>
</evidence>
<evidence type="ECO:0000313" key="22">
    <source>
        <dbReference type="EMBL" id="OQV13573.1"/>
    </source>
</evidence>
<keyword evidence="15" id="KW-0472">Membrane</keyword>
<keyword evidence="14" id="KW-1133">Transmembrane helix</keyword>
<keyword evidence="13" id="KW-0067">ATP-binding</keyword>
<feature type="domain" description="Protein kinase" evidence="20">
    <location>
        <begin position="524"/>
        <end position="784"/>
    </location>
</feature>
<dbReference type="InterPro" id="IPR038357">
    <property type="entry name" value="KEN_sf"/>
</dbReference>
<dbReference type="InterPro" id="IPR011047">
    <property type="entry name" value="Quinoprotein_ADH-like_sf"/>
</dbReference>
<dbReference type="InterPro" id="IPR010513">
    <property type="entry name" value="KEN_dom"/>
</dbReference>
<dbReference type="SUPFAM" id="SSF50998">
    <property type="entry name" value="Quinoprotein alcohol dehydrogenase-like"/>
    <property type="match status" value="1"/>
</dbReference>
<dbReference type="GO" id="GO:0016787">
    <property type="term" value="F:hydrolase activity"/>
    <property type="evidence" value="ECO:0007669"/>
    <property type="project" value="UniProtKB-KW"/>
</dbReference>
<keyword evidence="5" id="KW-0597">Phosphoprotein</keyword>
<evidence type="ECO:0000256" key="6">
    <source>
        <dbReference type="ARBA" id="ARBA00022679"/>
    </source>
</evidence>
<dbReference type="EC" id="2.7.11.1" evidence="3"/>
<protein>
    <recommendedName>
        <fullName evidence="3">non-specific serine/threonine protein kinase</fullName>
        <ecNumber evidence="3">2.7.11.1</ecNumber>
    </recommendedName>
</protein>
<evidence type="ECO:0000256" key="5">
    <source>
        <dbReference type="ARBA" id="ARBA00022553"/>
    </source>
</evidence>
<keyword evidence="10 22" id="KW-0418">Kinase</keyword>
<evidence type="ECO:0000256" key="16">
    <source>
        <dbReference type="ARBA" id="ARBA00023268"/>
    </source>
</evidence>
<evidence type="ECO:0000256" key="13">
    <source>
        <dbReference type="ARBA" id="ARBA00022840"/>
    </source>
</evidence>
<dbReference type="InterPro" id="IPR008271">
    <property type="entry name" value="Ser/Thr_kinase_AS"/>
</dbReference>
<feature type="region of interest" description="Disordered" evidence="19">
    <location>
        <begin position="479"/>
        <end position="509"/>
    </location>
</feature>
<evidence type="ECO:0000256" key="9">
    <source>
        <dbReference type="ARBA" id="ARBA00022741"/>
    </source>
</evidence>
<dbReference type="SUPFAM" id="SSF56112">
    <property type="entry name" value="Protein kinase-like (PK-like)"/>
    <property type="match status" value="1"/>
</dbReference>
<evidence type="ECO:0000256" key="17">
    <source>
        <dbReference type="ARBA" id="ARBA00047899"/>
    </source>
</evidence>
<evidence type="ECO:0000256" key="7">
    <source>
        <dbReference type="ARBA" id="ARBA00022692"/>
    </source>
</evidence>
<dbReference type="GO" id="GO:0006397">
    <property type="term" value="P:mRNA processing"/>
    <property type="evidence" value="ECO:0007669"/>
    <property type="project" value="InterPro"/>
</dbReference>
<dbReference type="SMART" id="SM00580">
    <property type="entry name" value="PUG"/>
    <property type="match status" value="1"/>
</dbReference>
<keyword evidence="4" id="KW-0723">Serine/threonine-protein kinase</keyword>
<dbReference type="InterPro" id="IPR011009">
    <property type="entry name" value="Kinase-like_dom_sf"/>
</dbReference>
<dbReference type="PROSITE" id="PS50011">
    <property type="entry name" value="PROTEIN_KINASE_DOM"/>
    <property type="match status" value="1"/>
</dbReference>
<keyword evidence="23" id="KW-1185">Reference proteome</keyword>
<dbReference type="FunFam" id="3.30.200.20:FF:000077">
    <property type="entry name" value="Putative Serine/threonine-protein kinase/endoribonuclease IRE1"/>
    <property type="match status" value="1"/>
</dbReference>
<keyword evidence="11" id="KW-0378">Hydrolase</keyword>
<dbReference type="Pfam" id="PF06479">
    <property type="entry name" value="Ribonuc_2-5A"/>
    <property type="match status" value="1"/>
</dbReference>
<evidence type="ECO:0000256" key="12">
    <source>
        <dbReference type="ARBA" id="ARBA00022824"/>
    </source>
</evidence>
<evidence type="ECO:0000313" key="23">
    <source>
        <dbReference type="Proteomes" id="UP000192578"/>
    </source>
</evidence>
<dbReference type="GO" id="GO:1990604">
    <property type="term" value="C:IRE1-TRAF2-ASK1 complex"/>
    <property type="evidence" value="ECO:0007669"/>
    <property type="project" value="TreeGrafter"/>
</dbReference>
<evidence type="ECO:0000256" key="3">
    <source>
        <dbReference type="ARBA" id="ARBA00012513"/>
    </source>
</evidence>
<dbReference type="FunFam" id="1.20.1440.180:FF:000001">
    <property type="entry name" value="Serine/threonine-protein kinase/endoribonuclease IRE1"/>
    <property type="match status" value="1"/>
</dbReference>
<evidence type="ECO:0000256" key="14">
    <source>
        <dbReference type="ARBA" id="ARBA00022989"/>
    </source>
</evidence>
<dbReference type="GO" id="GO:0004674">
    <property type="term" value="F:protein serine/threonine kinase activity"/>
    <property type="evidence" value="ECO:0007669"/>
    <property type="project" value="UniProtKB-KW"/>
</dbReference>
<feature type="region of interest" description="Disordered" evidence="19">
    <location>
        <begin position="929"/>
        <end position="986"/>
    </location>
</feature>
<dbReference type="GO" id="GO:0070059">
    <property type="term" value="P:intrinsic apoptotic signaling pathway in response to endoplasmic reticulum stress"/>
    <property type="evidence" value="ECO:0007669"/>
    <property type="project" value="TreeGrafter"/>
</dbReference>
<evidence type="ECO:0000256" key="11">
    <source>
        <dbReference type="ARBA" id="ARBA00022801"/>
    </source>
</evidence>
<dbReference type="PANTHER" id="PTHR13954">
    <property type="entry name" value="IRE1-RELATED"/>
    <property type="match status" value="1"/>
</dbReference>
<comment type="catalytic activity">
    <reaction evidence="18">
        <text>L-seryl-[protein] + ATP = O-phospho-L-seryl-[protein] + ADP + H(+)</text>
        <dbReference type="Rhea" id="RHEA:17989"/>
        <dbReference type="Rhea" id="RHEA-COMP:9863"/>
        <dbReference type="Rhea" id="RHEA-COMP:11604"/>
        <dbReference type="ChEBI" id="CHEBI:15378"/>
        <dbReference type="ChEBI" id="CHEBI:29999"/>
        <dbReference type="ChEBI" id="CHEBI:30616"/>
        <dbReference type="ChEBI" id="CHEBI:83421"/>
        <dbReference type="ChEBI" id="CHEBI:456216"/>
        <dbReference type="EC" id="2.7.11.1"/>
    </reaction>
</comment>
<dbReference type="GO" id="GO:0036498">
    <property type="term" value="P:IRE1-mediated unfolded protein response"/>
    <property type="evidence" value="ECO:0007669"/>
    <property type="project" value="TreeGrafter"/>
</dbReference>
<dbReference type="Gene3D" id="2.130.10.10">
    <property type="entry name" value="YVTN repeat-like/Quinoprotein amine dehydrogenase"/>
    <property type="match status" value="1"/>
</dbReference>
<evidence type="ECO:0000256" key="19">
    <source>
        <dbReference type="SAM" id="MobiDB-lite"/>
    </source>
</evidence>
<dbReference type="CDD" id="cd10422">
    <property type="entry name" value="RNase_Ire1"/>
    <property type="match status" value="1"/>
</dbReference>
<evidence type="ECO:0000259" key="21">
    <source>
        <dbReference type="PROSITE" id="PS51392"/>
    </source>
</evidence>
<evidence type="ECO:0000256" key="1">
    <source>
        <dbReference type="ARBA" id="ARBA00001946"/>
    </source>
</evidence>
<feature type="domain" description="KEN" evidence="21">
    <location>
        <begin position="787"/>
        <end position="915"/>
    </location>
</feature>
<dbReference type="OrthoDB" id="63989at2759"/>
<comment type="catalytic activity">
    <reaction evidence="17">
        <text>L-threonyl-[protein] + ATP = O-phospho-L-threonyl-[protein] + ADP + H(+)</text>
        <dbReference type="Rhea" id="RHEA:46608"/>
        <dbReference type="Rhea" id="RHEA-COMP:11060"/>
        <dbReference type="Rhea" id="RHEA-COMP:11605"/>
        <dbReference type="ChEBI" id="CHEBI:15378"/>
        <dbReference type="ChEBI" id="CHEBI:30013"/>
        <dbReference type="ChEBI" id="CHEBI:30616"/>
        <dbReference type="ChEBI" id="CHEBI:61977"/>
        <dbReference type="ChEBI" id="CHEBI:456216"/>
        <dbReference type="EC" id="2.7.11.1"/>
    </reaction>
</comment>
<dbReference type="GO" id="GO:0080090">
    <property type="term" value="P:regulation of primary metabolic process"/>
    <property type="evidence" value="ECO:0007669"/>
    <property type="project" value="UniProtKB-ARBA"/>
</dbReference>
<keyword evidence="6" id="KW-0808">Transferase</keyword>
<dbReference type="SMART" id="SM00220">
    <property type="entry name" value="S_TKc"/>
    <property type="match status" value="1"/>
</dbReference>
<dbReference type="PROSITE" id="PS51392">
    <property type="entry name" value="KEN"/>
    <property type="match status" value="1"/>
</dbReference>
<feature type="compositionally biased region" description="Low complexity" evidence="19">
    <location>
        <begin position="480"/>
        <end position="494"/>
    </location>
</feature>
<evidence type="ECO:0000256" key="15">
    <source>
        <dbReference type="ARBA" id="ARBA00023136"/>
    </source>
</evidence>
<dbReference type="SMART" id="SM00564">
    <property type="entry name" value="PQQ"/>
    <property type="match status" value="3"/>
</dbReference>
<dbReference type="AlphaFoldDB" id="A0A1W0WEL5"/>
<dbReference type="InterPro" id="IPR015943">
    <property type="entry name" value="WD40/YVTN_repeat-like_dom_sf"/>
</dbReference>
<keyword evidence="12" id="KW-0256">Endoplasmic reticulum</keyword>
<dbReference type="Gene3D" id="3.30.200.20">
    <property type="entry name" value="Phosphorylase Kinase, domain 1"/>
    <property type="match status" value="1"/>
</dbReference>
<evidence type="ECO:0000256" key="4">
    <source>
        <dbReference type="ARBA" id="ARBA00022527"/>
    </source>
</evidence>
<name>A0A1W0WEL5_HYPEX</name>
<dbReference type="InterPro" id="IPR018391">
    <property type="entry name" value="PQQ_b-propeller_rpt"/>
</dbReference>
<dbReference type="GO" id="GO:0010468">
    <property type="term" value="P:regulation of gene expression"/>
    <property type="evidence" value="ECO:0007669"/>
    <property type="project" value="UniProtKB-ARBA"/>
</dbReference>
<dbReference type="EMBL" id="MTYJ01000121">
    <property type="protein sequence ID" value="OQV13573.1"/>
    <property type="molecule type" value="Genomic_DNA"/>
</dbReference>
<dbReference type="InterPro" id="IPR000719">
    <property type="entry name" value="Prot_kinase_dom"/>
</dbReference>